<comment type="caution">
    <text evidence="1">The sequence shown here is derived from an EMBL/GenBank/DDBJ whole genome shotgun (WGS) entry which is preliminary data.</text>
</comment>
<dbReference type="EMBL" id="LSSM01001955">
    <property type="protein sequence ID" value="OMJ23827.1"/>
    <property type="molecule type" value="Genomic_DNA"/>
</dbReference>
<evidence type="ECO:0000313" key="2">
    <source>
        <dbReference type="Proteomes" id="UP000187429"/>
    </source>
</evidence>
<evidence type="ECO:0008006" key="3">
    <source>
        <dbReference type="Google" id="ProtNLM"/>
    </source>
</evidence>
<organism evidence="1 2">
    <name type="scientific">Smittium culicis</name>
    <dbReference type="NCBI Taxonomy" id="133412"/>
    <lineage>
        <taxon>Eukaryota</taxon>
        <taxon>Fungi</taxon>
        <taxon>Fungi incertae sedis</taxon>
        <taxon>Zoopagomycota</taxon>
        <taxon>Kickxellomycotina</taxon>
        <taxon>Harpellomycetes</taxon>
        <taxon>Harpellales</taxon>
        <taxon>Legeriomycetaceae</taxon>
        <taxon>Smittium</taxon>
    </lineage>
</organism>
<protein>
    <recommendedName>
        <fullName evidence="3">Tyr recombinase domain-containing protein</fullName>
    </recommendedName>
</protein>
<reference evidence="2" key="1">
    <citation type="submission" date="2017-01" db="EMBL/GenBank/DDBJ databases">
        <authorList>
            <person name="Wang Y."/>
            <person name="White M."/>
            <person name="Kvist S."/>
            <person name="Moncalvo J.-M."/>
        </authorList>
    </citation>
    <scope>NUCLEOTIDE SEQUENCE [LARGE SCALE GENOMIC DNA]</scope>
    <source>
        <strain evidence="2">ID-206-W2</strain>
    </source>
</reference>
<gene>
    <name evidence="1" type="ORF">AYI69_g4849</name>
</gene>
<dbReference type="AlphaFoldDB" id="A0A1R1YA64"/>
<dbReference type="Proteomes" id="UP000187429">
    <property type="component" value="Unassembled WGS sequence"/>
</dbReference>
<name>A0A1R1YA64_9FUNG</name>
<dbReference type="OrthoDB" id="2400069at2759"/>
<evidence type="ECO:0000313" key="1">
    <source>
        <dbReference type="EMBL" id="OMJ23827.1"/>
    </source>
</evidence>
<sequence>MFVEFMRTSNERSTKSFVRHKIDNTPILGFFRLWEPTTDLIVKQLTSKLCWLLAVTGFLRASDIHTIDNARSRTENGELNLVIVTPKENRGGQPVEKSCLITSHTDSILFPVVAYKVYKKKLRSTSSQHHMKTTTNGL</sequence>
<accession>A0A1R1YA64</accession>
<proteinExistence type="predicted"/>
<keyword evidence="2" id="KW-1185">Reference proteome</keyword>